<keyword evidence="5" id="KW-1185">Reference proteome</keyword>
<gene>
    <name evidence="4" type="ORF">BEMITA_LOCUS13595</name>
</gene>
<feature type="signal peptide" evidence="2">
    <location>
        <begin position="1"/>
        <end position="37"/>
    </location>
</feature>
<protein>
    <recommendedName>
        <fullName evidence="3">SMP-30/Gluconolactonase/LRE-like region domain-containing protein</fullName>
    </recommendedName>
</protein>
<dbReference type="EMBL" id="OU963870">
    <property type="protein sequence ID" value="CAH0395408.1"/>
    <property type="molecule type" value="Genomic_DNA"/>
</dbReference>
<dbReference type="InterPro" id="IPR013658">
    <property type="entry name" value="SGL"/>
</dbReference>
<reference evidence="4" key="1">
    <citation type="submission" date="2021-12" db="EMBL/GenBank/DDBJ databases">
        <authorList>
            <person name="King R."/>
        </authorList>
    </citation>
    <scope>NUCLEOTIDE SEQUENCE</scope>
</reference>
<dbReference type="PANTHER" id="PTHR10907:SF47">
    <property type="entry name" value="REGUCALCIN"/>
    <property type="match status" value="1"/>
</dbReference>
<dbReference type="AlphaFoldDB" id="A0A9P0AIM4"/>
<evidence type="ECO:0000256" key="1">
    <source>
        <dbReference type="ARBA" id="ARBA00008853"/>
    </source>
</evidence>
<dbReference type="GO" id="GO:0004341">
    <property type="term" value="F:gluconolactonase activity"/>
    <property type="evidence" value="ECO:0007669"/>
    <property type="project" value="TreeGrafter"/>
</dbReference>
<keyword evidence="2" id="KW-0732">Signal</keyword>
<feature type="domain" description="SMP-30/Gluconolactonase/LRE-like region" evidence="3">
    <location>
        <begin position="107"/>
        <end position="165"/>
    </location>
</feature>
<evidence type="ECO:0000313" key="4">
    <source>
        <dbReference type="EMBL" id="CAH0395408.1"/>
    </source>
</evidence>
<evidence type="ECO:0000259" key="3">
    <source>
        <dbReference type="Pfam" id="PF08450"/>
    </source>
</evidence>
<dbReference type="InterPro" id="IPR011042">
    <property type="entry name" value="6-blade_b-propeller_TolB-like"/>
</dbReference>
<dbReference type="SUPFAM" id="SSF63825">
    <property type="entry name" value="YWTD domain"/>
    <property type="match status" value="1"/>
</dbReference>
<feature type="chain" id="PRO_5040136103" description="SMP-30/Gluconolactonase/LRE-like region domain-containing protein" evidence="2">
    <location>
        <begin position="38"/>
        <end position="166"/>
    </location>
</feature>
<dbReference type="PANTHER" id="PTHR10907">
    <property type="entry name" value="REGUCALCIN"/>
    <property type="match status" value="1"/>
</dbReference>
<comment type="similarity">
    <text evidence="1">Belongs to the SMP-30/CGR1 family.</text>
</comment>
<organism evidence="4 5">
    <name type="scientific">Bemisia tabaci</name>
    <name type="common">Sweetpotato whitefly</name>
    <name type="synonym">Aleurodes tabaci</name>
    <dbReference type="NCBI Taxonomy" id="7038"/>
    <lineage>
        <taxon>Eukaryota</taxon>
        <taxon>Metazoa</taxon>
        <taxon>Ecdysozoa</taxon>
        <taxon>Arthropoda</taxon>
        <taxon>Hexapoda</taxon>
        <taxon>Insecta</taxon>
        <taxon>Pterygota</taxon>
        <taxon>Neoptera</taxon>
        <taxon>Paraneoptera</taxon>
        <taxon>Hemiptera</taxon>
        <taxon>Sternorrhyncha</taxon>
        <taxon>Aleyrodoidea</taxon>
        <taxon>Aleyrodidae</taxon>
        <taxon>Aleyrodinae</taxon>
        <taxon>Bemisia</taxon>
    </lineage>
</organism>
<accession>A0A9P0AIM4</accession>
<dbReference type="Pfam" id="PF08450">
    <property type="entry name" value="SGL"/>
    <property type="match status" value="1"/>
</dbReference>
<name>A0A9P0AIM4_BEMTA</name>
<evidence type="ECO:0000313" key="5">
    <source>
        <dbReference type="Proteomes" id="UP001152759"/>
    </source>
</evidence>
<proteinExistence type="inferred from homology"/>
<evidence type="ECO:0000256" key="2">
    <source>
        <dbReference type="SAM" id="SignalP"/>
    </source>
</evidence>
<sequence length="166" mass="19086">MAGKNNIRNCSFLSVWKHSLRCWMLLFPLMSLGSVQAGKISMRVVSGPFDISEEPHYDCQNKILLFVDKLVGKICIYNPQTGCTTCSCNLDTKGKMFCDGTMVPYQASIFQYDRDYCNLKIEQYKDATFYNGLAWNTKYTRMYLCESLLEKVFGFDYDIDTGKISE</sequence>
<dbReference type="GO" id="GO:0019853">
    <property type="term" value="P:L-ascorbic acid biosynthetic process"/>
    <property type="evidence" value="ECO:0007669"/>
    <property type="project" value="TreeGrafter"/>
</dbReference>
<dbReference type="Gene3D" id="2.120.10.30">
    <property type="entry name" value="TolB, C-terminal domain"/>
    <property type="match status" value="1"/>
</dbReference>
<dbReference type="GO" id="GO:0005509">
    <property type="term" value="F:calcium ion binding"/>
    <property type="evidence" value="ECO:0007669"/>
    <property type="project" value="TreeGrafter"/>
</dbReference>
<dbReference type="Proteomes" id="UP001152759">
    <property type="component" value="Chromosome 9"/>
</dbReference>